<dbReference type="KEGG" id="bcoh:BC6307_05560"/>
<name>A0A223KXS8_9BACI</name>
<dbReference type="SUPFAM" id="SSF51905">
    <property type="entry name" value="FAD/NAD(P)-binding domain"/>
    <property type="match status" value="1"/>
</dbReference>
<dbReference type="PANTHER" id="PTHR13789:SF309">
    <property type="entry name" value="PUTATIVE (AFU_ORTHOLOGUE AFUA_6G14510)-RELATED"/>
    <property type="match status" value="1"/>
</dbReference>
<dbReference type="Gene3D" id="3.50.50.60">
    <property type="entry name" value="FAD/NAD(P)-binding domain"/>
    <property type="match status" value="1"/>
</dbReference>
<dbReference type="EMBL" id="CP018866">
    <property type="protein sequence ID" value="AST94230.1"/>
    <property type="molecule type" value="Genomic_DNA"/>
</dbReference>
<dbReference type="RefSeq" id="WP_066419760.1">
    <property type="nucleotide sequence ID" value="NZ_CP018866.1"/>
</dbReference>
<evidence type="ECO:0000313" key="5">
    <source>
        <dbReference type="Proteomes" id="UP000215224"/>
    </source>
</evidence>
<evidence type="ECO:0000313" key="4">
    <source>
        <dbReference type="EMBL" id="AST94230.1"/>
    </source>
</evidence>
<evidence type="ECO:0000256" key="1">
    <source>
        <dbReference type="ARBA" id="ARBA00023002"/>
    </source>
</evidence>
<keyword evidence="5" id="KW-1185">Reference proteome</keyword>
<keyword evidence="2" id="KW-0503">Monooxygenase</keyword>
<organism evidence="4 5">
    <name type="scientific">Sutcliffiella cohnii</name>
    <dbReference type="NCBI Taxonomy" id="33932"/>
    <lineage>
        <taxon>Bacteria</taxon>
        <taxon>Bacillati</taxon>
        <taxon>Bacillota</taxon>
        <taxon>Bacilli</taxon>
        <taxon>Bacillales</taxon>
        <taxon>Bacillaceae</taxon>
        <taxon>Sutcliffiella</taxon>
    </lineage>
</organism>
<feature type="domain" description="FAD-binding" evidence="3">
    <location>
        <begin position="13"/>
        <end position="349"/>
    </location>
</feature>
<dbReference type="InterPro" id="IPR036188">
    <property type="entry name" value="FAD/NAD-bd_sf"/>
</dbReference>
<dbReference type="PRINTS" id="PR00420">
    <property type="entry name" value="RNGMNOXGNASE"/>
</dbReference>
<dbReference type="AlphaFoldDB" id="A0A223KXS8"/>
<dbReference type="InterPro" id="IPR050493">
    <property type="entry name" value="FAD-dep_Monooxygenase_BioMet"/>
</dbReference>
<dbReference type="PANTHER" id="PTHR13789">
    <property type="entry name" value="MONOOXYGENASE"/>
    <property type="match status" value="1"/>
</dbReference>
<dbReference type="GO" id="GO:0004497">
    <property type="term" value="F:monooxygenase activity"/>
    <property type="evidence" value="ECO:0007669"/>
    <property type="project" value="UniProtKB-KW"/>
</dbReference>
<gene>
    <name evidence="4" type="ORF">BC6307_05560</name>
</gene>
<evidence type="ECO:0000259" key="3">
    <source>
        <dbReference type="Pfam" id="PF01494"/>
    </source>
</evidence>
<proteinExistence type="predicted"/>
<dbReference type="Proteomes" id="UP000215224">
    <property type="component" value="Chromosome"/>
</dbReference>
<dbReference type="STRING" id="1314751.GCA_001591425_03828"/>
<evidence type="ECO:0000256" key="2">
    <source>
        <dbReference type="ARBA" id="ARBA00023033"/>
    </source>
</evidence>
<dbReference type="InterPro" id="IPR002938">
    <property type="entry name" value="FAD-bd"/>
</dbReference>
<accession>A0A223KXS8</accession>
<reference evidence="4 5" key="1">
    <citation type="submission" date="2016-12" db="EMBL/GenBank/DDBJ databases">
        <title>The whole genome sequencing and assembly of Bacillus cohnii DSM 6307T strain.</title>
        <authorList>
            <person name="Lee Y.-J."/>
            <person name="Yi H."/>
            <person name="Bahn Y.-S."/>
            <person name="Kim J.F."/>
            <person name="Lee D.-W."/>
        </authorList>
    </citation>
    <scope>NUCLEOTIDE SEQUENCE [LARGE SCALE GENOMIC DNA]</scope>
    <source>
        <strain evidence="4 5">DSM 6307</strain>
    </source>
</reference>
<keyword evidence="1" id="KW-0560">Oxidoreductase</keyword>
<dbReference type="Pfam" id="PF01494">
    <property type="entry name" value="FAD_binding_3"/>
    <property type="match status" value="1"/>
</dbReference>
<sequence>MVSLEKSHNEKSATVIGAGIGGLCTAIALQQKGWNVSVYDKATELKDVGAGIVLSANALKVLGKLGLALEIRKKGAPVKKAEIRTWDGKPLVNVPVHEQAQRYGSYSYLIYRPSLQKVLHAALYENTVNLKKRLVHIEQRDSKVSVGFEDGEVVKDNLVIGADGIHSEVRKRVIGPSPLRYSGFTAIRGISVYEDARFPMELGGGFEAWGHGKRFGFSHLGKGRIFWFAAINSESGTIINSPHPKKIALDHFSGWWEPVTNMIEATEESNIIVHEIFDRKPMNTWSNGKITLLGDAAHPMLPNLGQGGAQAMEDALVLSRCLDDYPNEVEKALKQYEEIRYGRTAKVVKGSRAMGRMMQLENPIAIFIRNQLLRNSPDSLKMKRLEWLLGHEV</sequence>
<protein>
    <submittedName>
        <fullName evidence="4">2-polyprenyl-6-methoxyphenol hydroxylase</fullName>
    </submittedName>
</protein>
<dbReference type="GO" id="GO:0071949">
    <property type="term" value="F:FAD binding"/>
    <property type="evidence" value="ECO:0007669"/>
    <property type="project" value="InterPro"/>
</dbReference>